<keyword evidence="4" id="KW-0902">Two-component regulatory system</keyword>
<keyword evidence="12" id="KW-1185">Reference proteome</keyword>
<dbReference type="InterPro" id="IPR011006">
    <property type="entry name" value="CheY-like_superfamily"/>
</dbReference>
<dbReference type="Proteomes" id="UP000683139">
    <property type="component" value="Unassembled WGS sequence"/>
</dbReference>
<dbReference type="Gene3D" id="3.40.50.2300">
    <property type="match status" value="1"/>
</dbReference>
<dbReference type="InterPro" id="IPR018060">
    <property type="entry name" value="HTH_AraC"/>
</dbReference>
<name>A0A920D1B2_9BACL</name>
<dbReference type="SMART" id="SM00342">
    <property type="entry name" value="HTH_ARAC"/>
    <property type="match status" value="1"/>
</dbReference>
<dbReference type="GO" id="GO:0005737">
    <property type="term" value="C:cytoplasm"/>
    <property type="evidence" value="ECO:0007669"/>
    <property type="project" value="UniProtKB-SubCell"/>
</dbReference>
<evidence type="ECO:0000313" key="11">
    <source>
        <dbReference type="EMBL" id="GIP18774.1"/>
    </source>
</evidence>
<dbReference type="InterPro" id="IPR009057">
    <property type="entry name" value="Homeodomain-like_sf"/>
</dbReference>
<feature type="domain" description="HTH araC/xylS-type" evidence="9">
    <location>
        <begin position="437"/>
        <end position="536"/>
    </location>
</feature>
<dbReference type="Pfam" id="PF17853">
    <property type="entry name" value="GGDEF_2"/>
    <property type="match status" value="1"/>
</dbReference>
<keyword evidence="5" id="KW-0805">Transcription regulation</keyword>
<comment type="subcellular location">
    <subcellularLocation>
        <location evidence="1">Cytoplasm</location>
    </subcellularLocation>
</comment>
<evidence type="ECO:0000256" key="2">
    <source>
        <dbReference type="ARBA" id="ARBA00022490"/>
    </source>
</evidence>
<evidence type="ECO:0000256" key="8">
    <source>
        <dbReference type="PROSITE-ProRule" id="PRU00169"/>
    </source>
</evidence>
<keyword evidence="6 11" id="KW-0238">DNA-binding</keyword>
<dbReference type="SUPFAM" id="SSF52172">
    <property type="entry name" value="CheY-like"/>
    <property type="match status" value="1"/>
</dbReference>
<dbReference type="PANTHER" id="PTHR42713">
    <property type="entry name" value="HISTIDINE KINASE-RELATED"/>
    <property type="match status" value="1"/>
</dbReference>
<evidence type="ECO:0000256" key="1">
    <source>
        <dbReference type="ARBA" id="ARBA00004496"/>
    </source>
</evidence>
<organism evidence="11 12">
    <name type="scientific">Paenibacillus montaniterrae</name>
    <dbReference type="NCBI Taxonomy" id="429341"/>
    <lineage>
        <taxon>Bacteria</taxon>
        <taxon>Bacillati</taxon>
        <taxon>Bacillota</taxon>
        <taxon>Bacilli</taxon>
        <taxon>Bacillales</taxon>
        <taxon>Paenibacillaceae</taxon>
        <taxon>Paenibacillus</taxon>
    </lineage>
</organism>
<accession>A0A920D1B2</accession>
<dbReference type="PROSITE" id="PS01124">
    <property type="entry name" value="HTH_ARAC_FAMILY_2"/>
    <property type="match status" value="1"/>
</dbReference>
<gene>
    <name evidence="11" type="ORF">J40TS1_44160</name>
</gene>
<dbReference type="RefSeq" id="WP_213519428.1">
    <property type="nucleotide sequence ID" value="NZ_BOSE01000010.1"/>
</dbReference>
<evidence type="ECO:0000256" key="5">
    <source>
        <dbReference type="ARBA" id="ARBA00023015"/>
    </source>
</evidence>
<dbReference type="InterPro" id="IPR018062">
    <property type="entry name" value="HTH_AraC-typ_CS"/>
</dbReference>
<dbReference type="AlphaFoldDB" id="A0A920D1B2"/>
<evidence type="ECO:0000256" key="6">
    <source>
        <dbReference type="ARBA" id="ARBA00023125"/>
    </source>
</evidence>
<dbReference type="GO" id="GO:0043565">
    <property type="term" value="F:sequence-specific DNA binding"/>
    <property type="evidence" value="ECO:0007669"/>
    <property type="project" value="InterPro"/>
</dbReference>
<evidence type="ECO:0000259" key="9">
    <source>
        <dbReference type="PROSITE" id="PS01124"/>
    </source>
</evidence>
<comment type="caution">
    <text evidence="11">The sequence shown here is derived from an EMBL/GenBank/DDBJ whole genome shotgun (WGS) entry which is preliminary data.</text>
</comment>
<dbReference type="Pfam" id="PF00072">
    <property type="entry name" value="Response_reg"/>
    <property type="match status" value="1"/>
</dbReference>
<evidence type="ECO:0000256" key="7">
    <source>
        <dbReference type="ARBA" id="ARBA00023163"/>
    </source>
</evidence>
<dbReference type="InterPro" id="IPR020449">
    <property type="entry name" value="Tscrpt_reg_AraC-type_HTH"/>
</dbReference>
<dbReference type="Pfam" id="PF12833">
    <property type="entry name" value="HTH_18"/>
    <property type="match status" value="1"/>
</dbReference>
<dbReference type="Gene3D" id="1.10.10.60">
    <property type="entry name" value="Homeodomain-like"/>
    <property type="match status" value="2"/>
</dbReference>
<feature type="domain" description="Response regulatory" evidence="10">
    <location>
        <begin position="3"/>
        <end position="120"/>
    </location>
</feature>
<evidence type="ECO:0000313" key="12">
    <source>
        <dbReference type="Proteomes" id="UP000683139"/>
    </source>
</evidence>
<proteinExistence type="predicted"/>
<dbReference type="InterPro" id="IPR001789">
    <property type="entry name" value="Sig_transdc_resp-reg_receiver"/>
</dbReference>
<dbReference type="GO" id="GO:0000160">
    <property type="term" value="P:phosphorelay signal transduction system"/>
    <property type="evidence" value="ECO:0007669"/>
    <property type="project" value="UniProtKB-KW"/>
</dbReference>
<dbReference type="PRINTS" id="PR00032">
    <property type="entry name" value="HTHARAC"/>
</dbReference>
<evidence type="ECO:0000256" key="3">
    <source>
        <dbReference type="ARBA" id="ARBA00022553"/>
    </source>
</evidence>
<dbReference type="SMART" id="SM00448">
    <property type="entry name" value="REC"/>
    <property type="match status" value="1"/>
</dbReference>
<keyword evidence="2" id="KW-0963">Cytoplasm</keyword>
<dbReference type="GO" id="GO:0003700">
    <property type="term" value="F:DNA-binding transcription factor activity"/>
    <property type="evidence" value="ECO:0007669"/>
    <property type="project" value="InterPro"/>
</dbReference>
<dbReference type="PROSITE" id="PS00041">
    <property type="entry name" value="HTH_ARAC_FAMILY_1"/>
    <property type="match status" value="1"/>
</dbReference>
<dbReference type="InterPro" id="IPR051552">
    <property type="entry name" value="HptR"/>
</dbReference>
<evidence type="ECO:0000259" key="10">
    <source>
        <dbReference type="PROSITE" id="PS50110"/>
    </source>
</evidence>
<dbReference type="PROSITE" id="PS50110">
    <property type="entry name" value="RESPONSE_REGULATORY"/>
    <property type="match status" value="1"/>
</dbReference>
<sequence length="542" mass="62291">MYSVLIVDDEEFIREGIARVIRTQCPQFNRVYEAHNGEQALSMTLEYAPDLIITDIQMPIQNGLEFIEQVKAENVDAAIVIISGYDDFEYAQQGLRLAVNDYLLKPVESDHLAARLQQIADELDQKHLFHKNQSEIQRIVEESLPLYRERLYRNLIEGRKDGSEYIERAHQLGISFDRSYYAAALIRYHISEEHAAGAFLADAMMTDIVAGAASRFIQDLDVHSFFVRDRELVLLIGSSESTKELSFAVINQYLLRLEKALHNNLQLEHLNIALGSISQSIADLALSYKQAQEAMLYRLSVKNQVILNFEELASLSVPETQERSRAEELILQVKLLNKARAMQCIHNYIEDITSIQGAHPHWVKLSILELAMSLLRIMQDAKLDLSPLLQQPDIDPYVNVYRLDLVSELQRWLEHFVGRCIAEMEKSALHKGVSHVEKVKQYIEAHFSDSSLSISAVASRLFLSPNYLRQLFRQETGESFVEQLTRIRMEHAVVYLKDPLLKIQDVAEKVGFEEQRYFSSCFKKYYAMTPSEYREALQSGLL</sequence>
<feature type="modified residue" description="4-aspartylphosphate" evidence="8">
    <location>
        <position position="55"/>
    </location>
</feature>
<dbReference type="InterPro" id="IPR041522">
    <property type="entry name" value="CdaR_GGDEF"/>
</dbReference>
<protein>
    <submittedName>
        <fullName evidence="11">DNA-binding response regulator</fullName>
    </submittedName>
</protein>
<dbReference type="EMBL" id="BOSE01000010">
    <property type="protein sequence ID" value="GIP18774.1"/>
    <property type="molecule type" value="Genomic_DNA"/>
</dbReference>
<keyword evidence="3 8" id="KW-0597">Phosphoprotein</keyword>
<evidence type="ECO:0000256" key="4">
    <source>
        <dbReference type="ARBA" id="ARBA00023012"/>
    </source>
</evidence>
<dbReference type="SUPFAM" id="SSF46689">
    <property type="entry name" value="Homeodomain-like"/>
    <property type="match status" value="1"/>
</dbReference>
<keyword evidence="7" id="KW-0804">Transcription</keyword>
<dbReference type="PANTHER" id="PTHR42713:SF3">
    <property type="entry name" value="TRANSCRIPTIONAL REGULATORY PROTEIN HPTR"/>
    <property type="match status" value="1"/>
</dbReference>
<reference evidence="11" key="1">
    <citation type="submission" date="2021-03" db="EMBL/GenBank/DDBJ databases">
        <title>Antimicrobial resistance genes in bacteria isolated from Japanese honey, and their potential for conferring macrolide and lincosamide resistance in the American foulbrood pathogen Paenibacillus larvae.</title>
        <authorList>
            <person name="Okamoto M."/>
            <person name="Kumagai M."/>
            <person name="Kanamori H."/>
            <person name="Takamatsu D."/>
        </authorList>
    </citation>
    <scope>NUCLEOTIDE SEQUENCE</scope>
    <source>
        <strain evidence="11">J40TS1</strain>
    </source>
</reference>
<dbReference type="CDD" id="cd17536">
    <property type="entry name" value="REC_YesN-like"/>
    <property type="match status" value="1"/>
</dbReference>